<sequence>MLQLSGVSFLWLLFSLLLGAGYAFALYNRRSSISTAARAWLFTFRFLTAAVICFLLFAPFVKQTERITEKPLIIFAQDNSASLNVSKPLNFNLAAYSAKVKALQSRFASAYEVRSFTLGSQLRPGSSFHFNETTTDINSFFRFINDRFANRNIGAVILASDGIYNRGGNPQYEARALKAPVFTIALGDTIPRKDLLVANINYNSIVWSGNDFQAEVSIEAHQSLGMRSRLTVSDKDGQVFGKEIEIRSNEYQVTVPVTLHAGKAGIHRFTVALSPLQGELSIENNKEDFFVEVLEGKVKVFILANSPHPDIAALKQAIESNKNYEVSSGLASGAEAGGMKDADLLILHQLPSVSVPMQSLIRKMRGKPVLFITGAQSNIPALSQSQHLLEITSAGSMLEATAGVNSDFHTFVIPDGLAKQLSALGPLVSPSGSYRIKSPASIFLYQQLGSILSDRPLLLFSNTSEQKVGVLAGEGIWRWRLNEFRLRGNHNATDALLAKSVQYLSEKDDKRKFRVYTARNAFDENDHVLLNAELYNDANELINTPDVSVVLSGNGNRKFPFQFSRTSNAYALDAGSLPSGEYSFGAVTQLGERKYKAEGKFIVSKERVELRQTIANHQLLNVLAKQSGGEMVMPDGIDDLYERVSKNELVKTISYENRTFEEMIDMKWIFVMIIVLLSTEWLVRKRSGEL</sequence>
<evidence type="ECO:0000313" key="3">
    <source>
        <dbReference type="Proteomes" id="UP000290848"/>
    </source>
</evidence>
<protein>
    <recommendedName>
        <fullName evidence="4">VWA domain-containing protein</fullName>
    </recommendedName>
</protein>
<evidence type="ECO:0000256" key="1">
    <source>
        <dbReference type="SAM" id="Phobius"/>
    </source>
</evidence>
<feature type="transmembrane region" description="Helical" evidence="1">
    <location>
        <begin position="6"/>
        <end position="27"/>
    </location>
</feature>
<evidence type="ECO:0008006" key="4">
    <source>
        <dbReference type="Google" id="ProtNLM"/>
    </source>
</evidence>
<proteinExistence type="predicted"/>
<dbReference type="AlphaFoldDB" id="A0A4Q0M6N8"/>
<dbReference type="Proteomes" id="UP000290848">
    <property type="component" value="Unassembled WGS sequence"/>
</dbReference>
<reference evidence="2 3" key="1">
    <citation type="submission" date="2018-12" db="EMBL/GenBank/DDBJ databases">
        <title>The Draft Genome Sequence of the Soil Bacterium Pedobacter tournemirensis R1.</title>
        <authorList>
            <person name="He J."/>
        </authorList>
    </citation>
    <scope>NUCLEOTIDE SEQUENCE [LARGE SCALE GENOMIC DNA]</scope>
    <source>
        <strain evidence="2 3">R1</strain>
    </source>
</reference>
<dbReference type="PANTHER" id="PTHR37947">
    <property type="entry name" value="BLL2462 PROTEIN"/>
    <property type="match status" value="1"/>
</dbReference>
<evidence type="ECO:0000313" key="2">
    <source>
        <dbReference type="EMBL" id="RXF68419.1"/>
    </source>
</evidence>
<comment type="caution">
    <text evidence="2">The sequence shown here is derived from an EMBL/GenBank/DDBJ whole genome shotgun (WGS) entry which is preliminary data.</text>
</comment>
<dbReference type="PANTHER" id="PTHR37947:SF1">
    <property type="entry name" value="BLL2462 PROTEIN"/>
    <property type="match status" value="1"/>
</dbReference>
<accession>A0A4Q0M6N8</accession>
<gene>
    <name evidence="2" type="ORF">EKH83_16185</name>
</gene>
<keyword evidence="1" id="KW-1133">Transmembrane helix</keyword>
<keyword evidence="1" id="KW-0472">Membrane</keyword>
<dbReference type="EMBL" id="RXOC01000011">
    <property type="protein sequence ID" value="RXF68419.1"/>
    <property type="molecule type" value="Genomic_DNA"/>
</dbReference>
<name>A0A4Q0M6N8_9SPHI</name>
<feature type="transmembrane region" description="Helical" evidence="1">
    <location>
        <begin position="39"/>
        <end position="61"/>
    </location>
</feature>
<organism evidence="2 3">
    <name type="scientific">Arcticibacter tournemirensis</name>
    <dbReference type="NCBI Taxonomy" id="699437"/>
    <lineage>
        <taxon>Bacteria</taxon>
        <taxon>Pseudomonadati</taxon>
        <taxon>Bacteroidota</taxon>
        <taxon>Sphingobacteriia</taxon>
        <taxon>Sphingobacteriales</taxon>
        <taxon>Sphingobacteriaceae</taxon>
        <taxon>Arcticibacter</taxon>
    </lineage>
</organism>
<keyword evidence="1" id="KW-0812">Transmembrane</keyword>
<dbReference type="RefSeq" id="WP_128770498.1">
    <property type="nucleotide sequence ID" value="NZ_RXOC01000011.1"/>
</dbReference>